<keyword evidence="3" id="KW-1185">Reference proteome</keyword>
<comment type="caution">
    <text evidence="2">The sequence shown here is derived from an EMBL/GenBank/DDBJ whole genome shotgun (WGS) entry which is preliminary data.</text>
</comment>
<evidence type="ECO:0008006" key="4">
    <source>
        <dbReference type="Google" id="ProtNLM"/>
    </source>
</evidence>
<dbReference type="RefSeq" id="WP_204730685.1">
    <property type="nucleotide sequence ID" value="NZ_JAFBDK010000022.1"/>
</dbReference>
<evidence type="ECO:0000313" key="2">
    <source>
        <dbReference type="EMBL" id="MFD2911899.1"/>
    </source>
</evidence>
<keyword evidence="1" id="KW-0472">Membrane</keyword>
<organism evidence="2 3">
    <name type="scientific">Jeotgalibacillus terrae</name>
    <dbReference type="NCBI Taxonomy" id="587735"/>
    <lineage>
        <taxon>Bacteria</taxon>
        <taxon>Bacillati</taxon>
        <taxon>Bacillota</taxon>
        <taxon>Bacilli</taxon>
        <taxon>Bacillales</taxon>
        <taxon>Caryophanaceae</taxon>
        <taxon>Jeotgalibacillus</taxon>
    </lineage>
</organism>
<dbReference type="Proteomes" id="UP001597561">
    <property type="component" value="Unassembled WGS sequence"/>
</dbReference>
<keyword evidence="1" id="KW-1133">Transmembrane helix</keyword>
<accession>A0ABW5ZG09</accession>
<keyword evidence="1" id="KW-0812">Transmembrane</keyword>
<sequence length="107" mass="11959">MYGWLNIGSLLLGLIAWILPIAMLAKHNKKNNKSWPLFSIASISSCVIALLFQILYNDYLVRIEAWVSLMDTTRAVVVLSGILAGVTIILNVITAFVYNRKVNKSHL</sequence>
<reference evidence="3" key="1">
    <citation type="journal article" date="2019" name="Int. J. Syst. Evol. Microbiol.">
        <title>The Global Catalogue of Microorganisms (GCM) 10K type strain sequencing project: providing services to taxonomists for standard genome sequencing and annotation.</title>
        <authorList>
            <consortium name="The Broad Institute Genomics Platform"/>
            <consortium name="The Broad Institute Genome Sequencing Center for Infectious Disease"/>
            <person name="Wu L."/>
            <person name="Ma J."/>
        </authorList>
    </citation>
    <scope>NUCLEOTIDE SEQUENCE [LARGE SCALE GENOMIC DNA]</scope>
    <source>
        <strain evidence="3">KCTC 13528</strain>
    </source>
</reference>
<dbReference type="EMBL" id="JBHUPG010000014">
    <property type="protein sequence ID" value="MFD2911899.1"/>
    <property type="molecule type" value="Genomic_DNA"/>
</dbReference>
<feature type="transmembrane region" description="Helical" evidence="1">
    <location>
        <begin position="6"/>
        <end position="25"/>
    </location>
</feature>
<feature type="transmembrane region" description="Helical" evidence="1">
    <location>
        <begin position="76"/>
        <end position="98"/>
    </location>
</feature>
<proteinExistence type="predicted"/>
<gene>
    <name evidence="2" type="ORF">ACFS5P_08430</name>
</gene>
<protein>
    <recommendedName>
        <fullName evidence="4">Cytochrome c oxidase subunit 4</fullName>
    </recommendedName>
</protein>
<evidence type="ECO:0000256" key="1">
    <source>
        <dbReference type="SAM" id="Phobius"/>
    </source>
</evidence>
<evidence type="ECO:0000313" key="3">
    <source>
        <dbReference type="Proteomes" id="UP001597561"/>
    </source>
</evidence>
<name>A0ABW5ZG09_9BACL</name>
<feature type="transmembrane region" description="Helical" evidence="1">
    <location>
        <begin position="37"/>
        <end position="56"/>
    </location>
</feature>